<sequence>MSAYPPVSLLSEGVVTIPEGCQDRTVNIFTQPDADAPSFNIARDTLHPNESLTAYIDRQLALMKKHIKGWKQEARSAAVLGDNLSQGEIVQVSYLREGKRIQQQQAVFNPTDDNVLVFTMTSAQVLSEADNARFRAFFGSFRFHSAG</sequence>
<protein>
    <recommendedName>
        <fullName evidence="3">DUF1795 domain-containing protein</fullName>
    </recommendedName>
</protein>
<accession>A0A6P1PU89</accession>
<evidence type="ECO:0000313" key="1">
    <source>
        <dbReference type="EMBL" id="QHM70036.1"/>
    </source>
</evidence>
<dbReference type="Gene3D" id="3.40.1000.10">
    <property type="entry name" value="Mog1/PsbP, alpha/beta/alpha sandwich"/>
    <property type="match status" value="1"/>
</dbReference>
<dbReference type="RefSeq" id="WP_160619851.1">
    <property type="nucleotide sequence ID" value="NZ_CP028271.1"/>
</dbReference>
<dbReference type="Proteomes" id="UP000464053">
    <property type="component" value="Chromosome"/>
</dbReference>
<dbReference type="KEGG" id="mint:C7M51_00296"/>
<dbReference type="InterPro" id="IPR016123">
    <property type="entry name" value="Mog1/PsbP_a/b/a-sand"/>
</dbReference>
<dbReference type="AlphaFoldDB" id="A0A6P1PU89"/>
<dbReference type="Pfam" id="PF08786">
    <property type="entry name" value="DcrB"/>
    <property type="match status" value="1"/>
</dbReference>
<gene>
    <name evidence="1" type="ORF">C7M51_00296</name>
</gene>
<dbReference type="InterPro" id="IPR014894">
    <property type="entry name" value="DcrB/EagT6"/>
</dbReference>
<keyword evidence="2" id="KW-1185">Reference proteome</keyword>
<dbReference type="OrthoDB" id="9012334at2"/>
<evidence type="ECO:0000313" key="2">
    <source>
        <dbReference type="Proteomes" id="UP000464053"/>
    </source>
</evidence>
<evidence type="ECO:0008006" key="3">
    <source>
        <dbReference type="Google" id="ProtNLM"/>
    </source>
</evidence>
<name>A0A6P1PU89_9GAMM</name>
<organism evidence="1 2">
    <name type="scientific">Mixta intestinalis</name>
    <dbReference type="NCBI Taxonomy" id="1615494"/>
    <lineage>
        <taxon>Bacteria</taxon>
        <taxon>Pseudomonadati</taxon>
        <taxon>Pseudomonadota</taxon>
        <taxon>Gammaproteobacteria</taxon>
        <taxon>Enterobacterales</taxon>
        <taxon>Erwiniaceae</taxon>
        <taxon>Mixta</taxon>
    </lineage>
</organism>
<proteinExistence type="predicted"/>
<dbReference type="EMBL" id="CP028271">
    <property type="protein sequence ID" value="QHM70036.1"/>
    <property type="molecule type" value="Genomic_DNA"/>
</dbReference>
<reference evidence="1 2" key="1">
    <citation type="submission" date="2018-03" db="EMBL/GenBank/DDBJ databases">
        <title>Pantoea intestinalis SRCM103226 isolated form the mealworm.</title>
        <authorList>
            <person name="Jeong D.-Y."/>
            <person name="Kim J.W."/>
        </authorList>
    </citation>
    <scope>NUCLEOTIDE SEQUENCE [LARGE SCALE GENOMIC DNA]</scope>
    <source>
        <strain evidence="1 2">SRCM103226</strain>
    </source>
</reference>
<dbReference type="SUPFAM" id="SSF55724">
    <property type="entry name" value="Mog1p/PsbP-like"/>
    <property type="match status" value="1"/>
</dbReference>